<accession>R4PXK9</accession>
<evidence type="ECO:0008006" key="4">
    <source>
        <dbReference type="Google" id="ProtNLM"/>
    </source>
</evidence>
<feature type="transmembrane region" description="Helical" evidence="1">
    <location>
        <begin position="65"/>
        <end position="86"/>
    </location>
</feature>
<evidence type="ECO:0000313" key="3">
    <source>
        <dbReference type="Proteomes" id="UP000013893"/>
    </source>
</evidence>
<protein>
    <recommendedName>
        <fullName evidence="4">DUF3267 domain-containing protein</fullName>
    </recommendedName>
</protein>
<keyword evidence="3" id="KW-1185">Reference proteome</keyword>
<keyword evidence="1" id="KW-0812">Transmembrane</keyword>
<dbReference type="RefSeq" id="WP_015641386.1">
    <property type="nucleotide sequence ID" value="NC_021219.1"/>
</dbReference>
<feature type="transmembrane region" description="Helical" evidence="1">
    <location>
        <begin position="42"/>
        <end position="59"/>
    </location>
</feature>
<dbReference type="EMBL" id="CP005957">
    <property type="protein sequence ID" value="AGL61936.1"/>
    <property type="molecule type" value="Genomic_DNA"/>
</dbReference>
<evidence type="ECO:0000256" key="1">
    <source>
        <dbReference type="SAM" id="Phobius"/>
    </source>
</evidence>
<dbReference type="Pfam" id="PF11667">
    <property type="entry name" value="DUF3267"/>
    <property type="match status" value="1"/>
</dbReference>
<dbReference type="HOGENOM" id="CLU_1552490_0_0_0"/>
<feature type="transmembrane region" description="Helical" evidence="1">
    <location>
        <begin position="98"/>
        <end position="119"/>
    </location>
</feature>
<reference evidence="2 3" key="1">
    <citation type="journal article" date="2013" name="Nat. Biotechnol.">
        <title>Genome sequences of rare, uncultured bacteria obtained by differential coverage binning of multiple metagenomes.</title>
        <authorList>
            <person name="Albertsen M."/>
            <person name="Hugenholtz P."/>
            <person name="Skarshewski A."/>
            <person name="Nielsen K.L."/>
            <person name="Tyson G.W."/>
            <person name="Nielsen P.H."/>
        </authorList>
    </citation>
    <scope>NUCLEOTIDE SEQUENCE [LARGE SCALE GENOMIC DNA]</scope>
    <source>
        <strain evidence="2">TM71</strain>
    </source>
</reference>
<dbReference type="OrthoDB" id="160098at2"/>
<sequence length="172" mass="18539">MKKVETIKMSAKSLAVLQVVGLAVAFLGGAVYNNIVGDGNGTPIGLGVFIIVFCMTLVVHELLHAVGFLLAGVKPAFGIGFGFLYVTANRLLSVKPMLIAGCLPFVVLSVLSLMLSVVLPMYQHIFSLVFIVNFTGSVGDLWAAQRLWKYINRSGVIVHDQKSGIVVYVKDR</sequence>
<dbReference type="KEGG" id="saal:L336_0227"/>
<keyword evidence="1" id="KW-0472">Membrane</keyword>
<dbReference type="AlphaFoldDB" id="R4PXK9"/>
<proteinExistence type="predicted"/>
<gene>
    <name evidence="2" type="ORF">L336_0227</name>
</gene>
<dbReference type="Proteomes" id="UP000013893">
    <property type="component" value="Chromosome"/>
</dbReference>
<evidence type="ECO:0000313" key="2">
    <source>
        <dbReference type="EMBL" id="AGL61936.1"/>
    </source>
</evidence>
<name>R4PXK9_9BACT</name>
<feature type="transmembrane region" description="Helical" evidence="1">
    <location>
        <begin position="125"/>
        <end position="144"/>
    </location>
</feature>
<feature type="transmembrane region" description="Helical" evidence="1">
    <location>
        <begin position="15"/>
        <end position="35"/>
    </location>
</feature>
<keyword evidence="1" id="KW-1133">Transmembrane helix</keyword>
<organism evidence="2 3">
    <name type="scientific">Candidatus Saccharimonas aalborgensis</name>
    <dbReference type="NCBI Taxonomy" id="1332188"/>
    <lineage>
        <taxon>Bacteria</taxon>
        <taxon>Candidatus Saccharimonadota</taxon>
        <taxon>Candidatus Saccharimonadia</taxon>
        <taxon>Candidatus Saccharimonadales</taxon>
        <taxon>Candidatus Saccharimonadaceae</taxon>
        <taxon>Candidatus Saccharimonas</taxon>
    </lineage>
</organism>
<dbReference type="InterPro" id="IPR021683">
    <property type="entry name" value="DUF3267"/>
</dbReference>